<evidence type="ECO:0000313" key="3">
    <source>
        <dbReference type="Proteomes" id="UP000274922"/>
    </source>
</evidence>
<accession>A0A4P9XDK8</accession>
<evidence type="ECO:0000256" key="1">
    <source>
        <dbReference type="SAM" id="MobiDB-lite"/>
    </source>
</evidence>
<dbReference type="AlphaFoldDB" id="A0A4P9XDK8"/>
<organism evidence="2 3">
    <name type="scientific">Caulochytrium protostelioides</name>
    <dbReference type="NCBI Taxonomy" id="1555241"/>
    <lineage>
        <taxon>Eukaryota</taxon>
        <taxon>Fungi</taxon>
        <taxon>Fungi incertae sedis</taxon>
        <taxon>Chytridiomycota</taxon>
        <taxon>Chytridiomycota incertae sedis</taxon>
        <taxon>Chytridiomycetes</taxon>
        <taxon>Caulochytriales</taxon>
        <taxon>Caulochytriaceae</taxon>
        <taxon>Caulochytrium</taxon>
    </lineage>
</organism>
<feature type="compositionally biased region" description="Low complexity" evidence="1">
    <location>
        <begin position="133"/>
        <end position="149"/>
    </location>
</feature>
<feature type="region of interest" description="Disordered" evidence="1">
    <location>
        <begin position="128"/>
        <end position="157"/>
    </location>
</feature>
<reference evidence="3" key="1">
    <citation type="journal article" date="2018" name="Nat. Microbiol.">
        <title>Leveraging single-cell genomics to expand the fungal tree of life.</title>
        <authorList>
            <person name="Ahrendt S.R."/>
            <person name="Quandt C.A."/>
            <person name="Ciobanu D."/>
            <person name="Clum A."/>
            <person name="Salamov A."/>
            <person name="Andreopoulos B."/>
            <person name="Cheng J.F."/>
            <person name="Woyke T."/>
            <person name="Pelin A."/>
            <person name="Henrissat B."/>
            <person name="Reynolds N.K."/>
            <person name="Benny G.L."/>
            <person name="Smith M.E."/>
            <person name="James T.Y."/>
            <person name="Grigoriev I.V."/>
        </authorList>
    </citation>
    <scope>NUCLEOTIDE SEQUENCE [LARGE SCALE GENOMIC DNA]</scope>
    <source>
        <strain evidence="3">ATCC 52028</strain>
    </source>
</reference>
<evidence type="ECO:0000313" key="2">
    <source>
        <dbReference type="EMBL" id="RKP03558.1"/>
    </source>
</evidence>
<gene>
    <name evidence="2" type="ORF">CXG81DRAFT_16936</name>
</gene>
<proteinExistence type="predicted"/>
<keyword evidence="3" id="KW-1185">Reference proteome</keyword>
<dbReference type="EMBL" id="ML014121">
    <property type="protein sequence ID" value="RKP03558.1"/>
    <property type="molecule type" value="Genomic_DNA"/>
</dbReference>
<protein>
    <submittedName>
        <fullName evidence="2">Uncharacterized protein</fullName>
    </submittedName>
</protein>
<name>A0A4P9XDK8_9FUNG</name>
<dbReference type="Proteomes" id="UP000274922">
    <property type="component" value="Unassembled WGS sequence"/>
</dbReference>
<sequence length="255" mass="28063">MAAESASWWRDLVFSAKHTWDTWGHDADADAAQARTRRAAAMEYLQAHVSPLIASCPDGQHLDSPYWPHVGPSPPSEFEARTALIRADPQRATRTMMRRKPIQTRMRHIAETNCQALKLAAQSVQTQEVRGLASTPASTPAPADGDPSARGAASIADKPSDSQTLYRAYGECVWMQQEILAMLGYWHLRARPSLSEAATTRRQDHADGLNMAVPELFADPSAPSTPSVPAPTPADFASTANDWYLRTMHRIGEMF</sequence>